<evidence type="ECO:0000256" key="1">
    <source>
        <dbReference type="SAM" id="Phobius"/>
    </source>
</evidence>
<organism evidence="2 3">
    <name type="scientific">Trema orientale</name>
    <name type="common">Charcoal tree</name>
    <name type="synonym">Celtis orientalis</name>
    <dbReference type="NCBI Taxonomy" id="63057"/>
    <lineage>
        <taxon>Eukaryota</taxon>
        <taxon>Viridiplantae</taxon>
        <taxon>Streptophyta</taxon>
        <taxon>Embryophyta</taxon>
        <taxon>Tracheophyta</taxon>
        <taxon>Spermatophyta</taxon>
        <taxon>Magnoliopsida</taxon>
        <taxon>eudicotyledons</taxon>
        <taxon>Gunneridae</taxon>
        <taxon>Pentapetalae</taxon>
        <taxon>rosids</taxon>
        <taxon>fabids</taxon>
        <taxon>Rosales</taxon>
        <taxon>Cannabaceae</taxon>
        <taxon>Trema</taxon>
    </lineage>
</organism>
<evidence type="ECO:0000313" key="2">
    <source>
        <dbReference type="EMBL" id="PON68481.1"/>
    </source>
</evidence>
<dbReference type="EMBL" id="JXTC01000295">
    <property type="protein sequence ID" value="PON68481.1"/>
    <property type="molecule type" value="Genomic_DNA"/>
</dbReference>
<evidence type="ECO:0000313" key="3">
    <source>
        <dbReference type="Proteomes" id="UP000237000"/>
    </source>
</evidence>
<keyword evidence="1" id="KW-1133">Transmembrane helix</keyword>
<protein>
    <submittedName>
        <fullName evidence="2">Uncharacterized protein</fullName>
    </submittedName>
</protein>
<sequence>MFEGSCFTNSAHPINSKFCGCVTCQASPNVFHFFLNVVSPPNIVVVGNTSPRFGSEIIKLLGNSPVFQRSCTSSVFITTFLPKLAREKNFTLSTFSSIAFISTFIASTLANQSSTSFFNIVAPGISSVFILASMSLFRQFSSSNLFLRVTKFSLILL</sequence>
<dbReference type="Proteomes" id="UP000237000">
    <property type="component" value="Unassembled WGS sequence"/>
</dbReference>
<dbReference type="InParanoid" id="A0A2P5D5A1"/>
<gene>
    <name evidence="2" type="ORF">TorRG33x02_262130</name>
</gene>
<reference evidence="3" key="1">
    <citation type="submission" date="2016-06" db="EMBL/GenBank/DDBJ databases">
        <title>Parallel loss of symbiosis genes in relatives of nitrogen-fixing non-legume Parasponia.</title>
        <authorList>
            <person name="Van Velzen R."/>
            <person name="Holmer R."/>
            <person name="Bu F."/>
            <person name="Rutten L."/>
            <person name="Van Zeijl A."/>
            <person name="Liu W."/>
            <person name="Santuari L."/>
            <person name="Cao Q."/>
            <person name="Sharma T."/>
            <person name="Shen D."/>
            <person name="Roswanjaya Y."/>
            <person name="Wardhani T."/>
            <person name="Kalhor M.S."/>
            <person name="Jansen J."/>
            <person name="Van den Hoogen J."/>
            <person name="Gungor B."/>
            <person name="Hartog M."/>
            <person name="Hontelez J."/>
            <person name="Verver J."/>
            <person name="Yang W.-C."/>
            <person name="Schijlen E."/>
            <person name="Repin R."/>
            <person name="Schilthuizen M."/>
            <person name="Schranz E."/>
            <person name="Heidstra R."/>
            <person name="Miyata K."/>
            <person name="Fedorova E."/>
            <person name="Kohlen W."/>
            <person name="Bisseling T."/>
            <person name="Smit S."/>
            <person name="Geurts R."/>
        </authorList>
    </citation>
    <scope>NUCLEOTIDE SEQUENCE [LARGE SCALE GENOMIC DNA]</scope>
    <source>
        <strain evidence="3">cv. RG33-2</strain>
    </source>
</reference>
<feature type="transmembrane region" description="Helical" evidence="1">
    <location>
        <begin position="90"/>
        <end position="110"/>
    </location>
</feature>
<comment type="caution">
    <text evidence="2">The sequence shown here is derived from an EMBL/GenBank/DDBJ whole genome shotgun (WGS) entry which is preliminary data.</text>
</comment>
<proteinExistence type="predicted"/>
<accession>A0A2P5D5A1</accession>
<name>A0A2P5D5A1_TREOI</name>
<keyword evidence="1" id="KW-0812">Transmembrane</keyword>
<keyword evidence="1" id="KW-0472">Membrane</keyword>
<dbReference type="AlphaFoldDB" id="A0A2P5D5A1"/>
<keyword evidence="3" id="KW-1185">Reference proteome</keyword>
<feature type="transmembrane region" description="Helical" evidence="1">
    <location>
        <begin position="116"/>
        <end position="137"/>
    </location>
</feature>